<organism evidence="4 5">
    <name type="scientific">Clostridium moutaii</name>
    <dbReference type="NCBI Taxonomy" id="3240932"/>
    <lineage>
        <taxon>Bacteria</taxon>
        <taxon>Bacillati</taxon>
        <taxon>Bacillota</taxon>
        <taxon>Clostridia</taxon>
        <taxon>Eubacteriales</taxon>
        <taxon>Clostridiaceae</taxon>
        <taxon>Clostridium</taxon>
    </lineage>
</organism>
<dbReference type="InterPro" id="IPR013762">
    <property type="entry name" value="Integrase-like_cat_sf"/>
</dbReference>
<accession>A0ABV4BQJ3</accession>
<dbReference type="Gene3D" id="1.10.443.10">
    <property type="entry name" value="Intergrase catalytic core"/>
    <property type="match status" value="1"/>
</dbReference>
<dbReference type="EMBL" id="JBGEWD010000012">
    <property type="protein sequence ID" value="MEY8001055.1"/>
    <property type="molecule type" value="Genomic_DNA"/>
</dbReference>
<dbReference type="PROSITE" id="PS51898">
    <property type="entry name" value="TYR_RECOMBINASE"/>
    <property type="match status" value="1"/>
</dbReference>
<feature type="transmembrane region" description="Helical" evidence="2">
    <location>
        <begin position="6"/>
        <end position="26"/>
    </location>
</feature>
<evidence type="ECO:0000256" key="1">
    <source>
        <dbReference type="ARBA" id="ARBA00023172"/>
    </source>
</evidence>
<evidence type="ECO:0000313" key="4">
    <source>
        <dbReference type="EMBL" id="MEY8001055.1"/>
    </source>
</evidence>
<keyword evidence="5" id="KW-1185">Reference proteome</keyword>
<comment type="caution">
    <text evidence="4">The sequence shown here is derived from an EMBL/GenBank/DDBJ whole genome shotgun (WGS) entry which is preliminary data.</text>
</comment>
<evidence type="ECO:0000259" key="3">
    <source>
        <dbReference type="PROSITE" id="PS51898"/>
    </source>
</evidence>
<protein>
    <submittedName>
        <fullName evidence="4">Tyrosine-type recombinase/integrase</fullName>
    </submittedName>
</protein>
<proteinExistence type="predicted"/>
<keyword evidence="2" id="KW-1133">Transmembrane helix</keyword>
<evidence type="ECO:0000256" key="2">
    <source>
        <dbReference type="SAM" id="Phobius"/>
    </source>
</evidence>
<dbReference type="Proteomes" id="UP001564657">
    <property type="component" value="Unassembled WGS sequence"/>
</dbReference>
<reference evidence="4 5" key="1">
    <citation type="submission" date="2024-08" db="EMBL/GenBank/DDBJ databases">
        <title>Clostridium lapicellarii sp. nov., and Clostridium renhuaiense sp. nov., two species isolated from the mud in a fermentation cellar used for producing sauce-flavour Chinese liquors.</title>
        <authorList>
            <person name="Yang F."/>
            <person name="Wang H."/>
            <person name="Chen L.Q."/>
            <person name="Zhou N."/>
            <person name="Lu J.J."/>
            <person name="Pu X.X."/>
            <person name="Wan B."/>
            <person name="Wang L."/>
            <person name="Liu S.J."/>
        </authorList>
    </citation>
    <scope>NUCLEOTIDE SEQUENCE [LARGE SCALE GENOMIC DNA]</scope>
    <source>
        <strain evidence="4 5">MT-5</strain>
    </source>
</reference>
<dbReference type="Pfam" id="PF00589">
    <property type="entry name" value="Phage_integrase"/>
    <property type="match status" value="1"/>
</dbReference>
<keyword evidence="2" id="KW-0472">Membrane</keyword>
<dbReference type="InterPro" id="IPR011010">
    <property type="entry name" value="DNA_brk_join_enz"/>
</dbReference>
<keyword evidence="1" id="KW-0233">DNA recombination</keyword>
<dbReference type="SUPFAM" id="SSF56349">
    <property type="entry name" value="DNA breaking-rejoining enzymes"/>
    <property type="match status" value="1"/>
</dbReference>
<evidence type="ECO:0000313" key="5">
    <source>
        <dbReference type="Proteomes" id="UP001564657"/>
    </source>
</evidence>
<sequence>MFNFLFVTSNFNIMSFCFFAIFYLLLIKAKIKHKKFHCLRYTYATKLFEAGAPLKTVQALLGHSNIKTTADIYTHVMPKQKINAVEKLNYII</sequence>
<dbReference type="RefSeq" id="WP_369704951.1">
    <property type="nucleotide sequence ID" value="NZ_JBGEWD010000012.1"/>
</dbReference>
<dbReference type="InterPro" id="IPR002104">
    <property type="entry name" value="Integrase_catalytic"/>
</dbReference>
<feature type="domain" description="Tyr recombinase" evidence="3">
    <location>
        <begin position="1"/>
        <end position="86"/>
    </location>
</feature>
<keyword evidence="2" id="KW-0812">Transmembrane</keyword>
<gene>
    <name evidence="4" type="ORF">AB8U03_12795</name>
</gene>
<name>A0ABV4BQJ3_9CLOT</name>